<organism evidence="1">
    <name type="scientific">Rosellinia necatrix</name>
    <name type="common">White root-rot fungus</name>
    <dbReference type="NCBI Taxonomy" id="77044"/>
    <lineage>
        <taxon>Eukaryota</taxon>
        <taxon>Fungi</taxon>
        <taxon>Dikarya</taxon>
        <taxon>Ascomycota</taxon>
        <taxon>Pezizomycotina</taxon>
        <taxon>Sordariomycetes</taxon>
        <taxon>Xylariomycetidae</taxon>
        <taxon>Xylariales</taxon>
        <taxon>Xylariaceae</taxon>
        <taxon>Rosellinia</taxon>
    </lineage>
</organism>
<dbReference type="STRING" id="77044.A0A1W2TM80"/>
<evidence type="ECO:0000313" key="1">
    <source>
        <dbReference type="EMBL" id="GAP89429.2"/>
    </source>
</evidence>
<reference evidence="1" key="1">
    <citation type="submission" date="2016-03" db="EMBL/GenBank/DDBJ databases">
        <title>Draft genome sequence of Rosellinia necatrix.</title>
        <authorList>
            <person name="Kanematsu S."/>
        </authorList>
    </citation>
    <scope>NUCLEOTIDE SEQUENCE [LARGE SCALE GENOMIC DNA]</scope>
    <source>
        <strain evidence="1">W97</strain>
    </source>
</reference>
<dbReference type="OMA" id="EQTRWSC"/>
<evidence type="ECO:0008006" key="3">
    <source>
        <dbReference type="Google" id="ProtNLM"/>
    </source>
</evidence>
<dbReference type="OrthoDB" id="5015991at2759"/>
<keyword evidence="2" id="KW-1185">Reference proteome</keyword>
<accession>A0A1W2TM80</accession>
<dbReference type="Proteomes" id="UP000054516">
    <property type="component" value="Unassembled WGS sequence"/>
</dbReference>
<dbReference type="AlphaFoldDB" id="A0A1W2TM80"/>
<proteinExistence type="predicted"/>
<dbReference type="EMBL" id="DF977485">
    <property type="protein sequence ID" value="GAP89429.2"/>
    <property type="molecule type" value="Genomic_DNA"/>
</dbReference>
<name>A0A1W2TM80_ROSNE</name>
<sequence>MCFFEQTRWMCGFWRWGHFREQCNREYRTGETCGLKFVYRTNDQPEVCKLCKDIEKKRRKLAKLESDLLRWSAEKNRSASIEKAQKDWGEVNAAIKVMDDRHNERTYRTV</sequence>
<evidence type="ECO:0000313" key="2">
    <source>
        <dbReference type="Proteomes" id="UP000054516"/>
    </source>
</evidence>
<gene>
    <name evidence="1" type="ORF">SAMD00023353_4000680</name>
</gene>
<protein>
    <recommendedName>
        <fullName evidence="3">LAMTOR1 MEH1</fullName>
    </recommendedName>
</protein>